<proteinExistence type="predicted"/>
<dbReference type="Proteomes" id="UP001497680">
    <property type="component" value="Unassembled WGS sequence"/>
</dbReference>
<evidence type="ECO:0000313" key="2">
    <source>
        <dbReference type="Proteomes" id="UP001497680"/>
    </source>
</evidence>
<protein>
    <submittedName>
        <fullName evidence="1">DUF605-domain-containing protein</fullName>
    </submittedName>
</protein>
<reference evidence="1 2" key="1">
    <citation type="journal article" date="2022" name="New Phytol.">
        <title>Ecological generalism drives hyperdiversity of secondary metabolite gene clusters in xylarialean endophytes.</title>
        <authorList>
            <person name="Franco M.E.E."/>
            <person name="Wisecaver J.H."/>
            <person name="Arnold A.E."/>
            <person name="Ju Y.M."/>
            <person name="Slot J.C."/>
            <person name="Ahrendt S."/>
            <person name="Moore L.P."/>
            <person name="Eastman K.E."/>
            <person name="Scott K."/>
            <person name="Konkel Z."/>
            <person name="Mondo S.J."/>
            <person name="Kuo A."/>
            <person name="Hayes R.D."/>
            <person name="Haridas S."/>
            <person name="Andreopoulos B."/>
            <person name="Riley R."/>
            <person name="LaButti K."/>
            <person name="Pangilinan J."/>
            <person name="Lipzen A."/>
            <person name="Amirebrahimi M."/>
            <person name="Yan J."/>
            <person name="Adam C."/>
            <person name="Keymanesh K."/>
            <person name="Ng V."/>
            <person name="Louie K."/>
            <person name="Northen T."/>
            <person name="Drula E."/>
            <person name="Henrissat B."/>
            <person name="Hsieh H.M."/>
            <person name="Youens-Clark K."/>
            <person name="Lutzoni F."/>
            <person name="Miadlikowska J."/>
            <person name="Eastwood D.C."/>
            <person name="Hamelin R.C."/>
            <person name="Grigoriev I.V."/>
            <person name="U'Ren J.M."/>
        </authorList>
    </citation>
    <scope>NUCLEOTIDE SEQUENCE [LARGE SCALE GENOMIC DNA]</scope>
    <source>
        <strain evidence="1 2">ER1909</strain>
    </source>
</reference>
<gene>
    <name evidence="1" type="ORF">F4821DRAFT_204656</name>
</gene>
<comment type="caution">
    <text evidence="1">The sequence shown here is derived from an EMBL/GenBank/DDBJ whole genome shotgun (WGS) entry which is preliminary data.</text>
</comment>
<accession>A0ACC0CR33</accession>
<keyword evidence="2" id="KW-1185">Reference proteome</keyword>
<organism evidence="1 2">
    <name type="scientific">Hypoxylon rubiginosum</name>
    <dbReference type="NCBI Taxonomy" id="110542"/>
    <lineage>
        <taxon>Eukaryota</taxon>
        <taxon>Fungi</taxon>
        <taxon>Dikarya</taxon>
        <taxon>Ascomycota</taxon>
        <taxon>Pezizomycotina</taxon>
        <taxon>Sordariomycetes</taxon>
        <taxon>Xylariomycetidae</taxon>
        <taxon>Xylariales</taxon>
        <taxon>Hypoxylaceae</taxon>
        <taxon>Hypoxylon</taxon>
    </lineage>
</organism>
<name>A0ACC0CR33_9PEZI</name>
<sequence length="432" mass="46312">MAANVPQKLKQAGITPFVVRATQLATAKPVISYWCYYWAVNQILSKGLHSADDECHQFTTNLMEKLEQTKESQAGNDAIHDDVAGQAYVEQFAQETFERALRPLKANKVTQQTAVTFEAAATFFQLVNIWGQADAETQEKIKYAKWNAARILKAIKEGNDPNDSNPKQEEIKEEEAAPALDPNDPEVQAIGAAAQPRPVTIEDAPEDDGKLHPTPGIYQTFPAPVSAPTSPPASSAPAPEQVSPIAPPGPPTGEQDGYFPDAPSAPDTLDLPSTNSMPPPGSTTYGLMGPPPTIPSPSSHEPGTAPSAPFSPPRSSAQDFYRSNLPPPAVAPTPPSIPPQKRQTPHTQTPTSTQSFYSQPPQPVAPRVAPPPPQQQSSGNYNNATLNSFNTDDMAMVQAQKHAKWAISALNFEDVPTAVRELQAALATLGAR</sequence>
<evidence type="ECO:0000313" key="1">
    <source>
        <dbReference type="EMBL" id="KAI6082844.1"/>
    </source>
</evidence>
<dbReference type="EMBL" id="MU394362">
    <property type="protein sequence ID" value="KAI6082844.1"/>
    <property type="molecule type" value="Genomic_DNA"/>
</dbReference>